<sequence length="126" mass="14401">MDEHRQDEPDDIGNNFEGVQVLDLPWSMTYFVQDIYHGATKHVIVHELNEEALLLNRNRLAVEDHLPHLITQGPLIFFQVLTRLEKLEVLLPLLRLGPSLNGAIGAHLYIVVVNYWVLRAEPFAVG</sequence>
<gene>
    <name evidence="1" type="ORF">SINC0208_LOCUS7182</name>
</gene>
<dbReference type="EMBL" id="HBIH01017953">
    <property type="protein sequence ID" value="CAE0326555.1"/>
    <property type="molecule type" value="Transcribed_RNA"/>
</dbReference>
<accession>A0A7S3IL65</accession>
<proteinExistence type="predicted"/>
<protein>
    <submittedName>
        <fullName evidence="1">Uncharacterized protein</fullName>
    </submittedName>
</protein>
<reference evidence="1" key="1">
    <citation type="submission" date="2021-01" db="EMBL/GenBank/DDBJ databases">
        <authorList>
            <person name="Corre E."/>
            <person name="Pelletier E."/>
            <person name="Niang G."/>
            <person name="Scheremetjew M."/>
            <person name="Finn R."/>
            <person name="Kale V."/>
            <person name="Holt S."/>
            <person name="Cochrane G."/>
            <person name="Meng A."/>
            <person name="Brown T."/>
            <person name="Cohen L."/>
        </authorList>
    </citation>
    <scope>NUCLEOTIDE SEQUENCE</scope>
    <source>
        <strain evidence="1">S3</strain>
    </source>
</reference>
<evidence type="ECO:0000313" key="1">
    <source>
        <dbReference type="EMBL" id="CAE0326555.1"/>
    </source>
</evidence>
<organism evidence="1">
    <name type="scientific">Strombidium inclinatum</name>
    <dbReference type="NCBI Taxonomy" id="197538"/>
    <lineage>
        <taxon>Eukaryota</taxon>
        <taxon>Sar</taxon>
        <taxon>Alveolata</taxon>
        <taxon>Ciliophora</taxon>
        <taxon>Intramacronucleata</taxon>
        <taxon>Spirotrichea</taxon>
        <taxon>Oligotrichia</taxon>
        <taxon>Strombidiidae</taxon>
        <taxon>Strombidium</taxon>
    </lineage>
</organism>
<name>A0A7S3IL65_9SPIT</name>
<dbReference type="AlphaFoldDB" id="A0A7S3IL65"/>